<name>A0A1E3IPJ6_9TREE</name>
<organism evidence="2 3">
    <name type="scientific">Cryptococcus wingfieldii CBS 7118</name>
    <dbReference type="NCBI Taxonomy" id="1295528"/>
    <lineage>
        <taxon>Eukaryota</taxon>
        <taxon>Fungi</taxon>
        <taxon>Dikarya</taxon>
        <taxon>Basidiomycota</taxon>
        <taxon>Agaricomycotina</taxon>
        <taxon>Tremellomycetes</taxon>
        <taxon>Tremellales</taxon>
        <taxon>Cryptococcaceae</taxon>
        <taxon>Cryptococcus</taxon>
    </lineage>
</organism>
<protein>
    <submittedName>
        <fullName evidence="2">Uncharacterized protein</fullName>
    </submittedName>
</protein>
<sequence>MSDSFRQPLITAGVTTRLSLPSASLFPSPILTIHLEPSIAGSFPQVSLSYWLHGTASPDRPAHWTQMEKKPPPASMAT</sequence>
<dbReference type="RefSeq" id="XP_019029520.1">
    <property type="nucleotide sequence ID" value="XM_019178364.1"/>
</dbReference>
<evidence type="ECO:0000313" key="3">
    <source>
        <dbReference type="Proteomes" id="UP000094819"/>
    </source>
</evidence>
<accession>A0A1E3IPJ6</accession>
<keyword evidence="3" id="KW-1185">Reference proteome</keyword>
<gene>
    <name evidence="2" type="ORF">L198_06298</name>
</gene>
<dbReference type="Proteomes" id="UP000094819">
    <property type="component" value="Unassembled WGS sequence"/>
</dbReference>
<reference evidence="2 3" key="1">
    <citation type="submission" date="2016-06" db="EMBL/GenBank/DDBJ databases">
        <title>Evolution of pathogenesis and genome organization in the Tremellales.</title>
        <authorList>
            <person name="Cuomo C."/>
            <person name="Litvintseva A."/>
            <person name="Heitman J."/>
            <person name="Chen Y."/>
            <person name="Sun S."/>
            <person name="Springer D."/>
            <person name="Dromer F."/>
            <person name="Young S."/>
            <person name="Zeng Q."/>
            <person name="Chapman S."/>
            <person name="Gujja S."/>
            <person name="Saif S."/>
            <person name="Birren B."/>
        </authorList>
    </citation>
    <scope>NUCLEOTIDE SEQUENCE [LARGE SCALE GENOMIC DNA]</scope>
    <source>
        <strain evidence="2 3">CBS 7118</strain>
    </source>
</reference>
<dbReference type="EMBL" id="AWGH01000022">
    <property type="protein sequence ID" value="ODN89611.1"/>
    <property type="molecule type" value="Genomic_DNA"/>
</dbReference>
<dbReference type="AlphaFoldDB" id="A0A1E3IPJ6"/>
<feature type="compositionally biased region" description="Basic and acidic residues" evidence="1">
    <location>
        <begin position="60"/>
        <end position="71"/>
    </location>
</feature>
<dbReference type="GeneID" id="30195510"/>
<proteinExistence type="predicted"/>
<evidence type="ECO:0000256" key="1">
    <source>
        <dbReference type="SAM" id="MobiDB-lite"/>
    </source>
</evidence>
<feature type="region of interest" description="Disordered" evidence="1">
    <location>
        <begin position="59"/>
        <end position="78"/>
    </location>
</feature>
<evidence type="ECO:0000313" key="2">
    <source>
        <dbReference type="EMBL" id="ODN89611.1"/>
    </source>
</evidence>
<comment type="caution">
    <text evidence="2">The sequence shown here is derived from an EMBL/GenBank/DDBJ whole genome shotgun (WGS) entry which is preliminary data.</text>
</comment>